<accession>A0A5E6VT78</accession>
<gene>
    <name evidence="1" type="ORF">PS662_04395</name>
</gene>
<dbReference type="EMBL" id="CABVHK010000015">
    <property type="protein sequence ID" value="VVN21562.1"/>
    <property type="molecule type" value="Genomic_DNA"/>
</dbReference>
<sequence>MSPRSFIVGFGALTAVLALAYLAAFSFLMGSPIAAEYWLRGTALVKLNLANESAEPKILFVGGSSTLFSIDTAKISKDLGRPVFNMGLHAGLPLQYHFNFAKKALRPGDIAIVIPEYGYYQRDNTNTAWFINQVMAWDAEFYRSAGLGEKLTFVADTPVSQLYNALSAKILKARILEKIPHRVSVNEAEAMGVFRAGWIGVRDANFPERRVFQYYYNNLNDHGDMNNTVGSDFPASSDYGLTGNLHQSPEAWDAISEFKAYCDSNNIKLLFGFAPIMKSGVITDNIDIVKSNLSVLVSTAAMHGVSFVDDPSAVFFDPKYFFDTDSHLNIEGRAIRSSYLKEKLSGM</sequence>
<reference evidence="1 2" key="1">
    <citation type="submission" date="2019-09" db="EMBL/GenBank/DDBJ databases">
        <authorList>
            <person name="Chandra G."/>
            <person name="Truman W A."/>
        </authorList>
    </citation>
    <scope>NUCLEOTIDE SEQUENCE [LARGE SCALE GENOMIC DNA]</scope>
    <source>
        <strain evidence="1">PS662</strain>
    </source>
</reference>
<protein>
    <recommendedName>
        <fullName evidence="3">SGNH/GDSL hydrolase family protein</fullName>
    </recommendedName>
</protein>
<name>A0A5E6VT78_PSEFL</name>
<dbReference type="AlphaFoldDB" id="A0A5E6VT78"/>
<dbReference type="Proteomes" id="UP000326953">
    <property type="component" value="Unassembled WGS sequence"/>
</dbReference>
<evidence type="ECO:0000313" key="1">
    <source>
        <dbReference type="EMBL" id="VVN21562.1"/>
    </source>
</evidence>
<evidence type="ECO:0008006" key="3">
    <source>
        <dbReference type="Google" id="ProtNLM"/>
    </source>
</evidence>
<organism evidence="1 2">
    <name type="scientific">Pseudomonas fluorescens</name>
    <dbReference type="NCBI Taxonomy" id="294"/>
    <lineage>
        <taxon>Bacteria</taxon>
        <taxon>Pseudomonadati</taxon>
        <taxon>Pseudomonadota</taxon>
        <taxon>Gammaproteobacteria</taxon>
        <taxon>Pseudomonadales</taxon>
        <taxon>Pseudomonadaceae</taxon>
        <taxon>Pseudomonas</taxon>
    </lineage>
</organism>
<proteinExistence type="predicted"/>
<evidence type="ECO:0000313" key="2">
    <source>
        <dbReference type="Proteomes" id="UP000326953"/>
    </source>
</evidence>